<keyword evidence="2" id="KW-0408">Iron</keyword>
<gene>
    <name evidence="6" type="ORF">E3J38_08290</name>
    <name evidence="5" type="ORF">E3J62_03980</name>
</gene>
<dbReference type="PANTHER" id="PTHR40447:SF1">
    <property type="entry name" value="ANAEROBIC SULFITE REDUCTASE SUBUNIT A"/>
    <property type="match status" value="1"/>
</dbReference>
<dbReference type="InterPro" id="IPR017900">
    <property type="entry name" value="4Fe4S_Fe_S_CS"/>
</dbReference>
<dbReference type="PANTHER" id="PTHR40447">
    <property type="entry name" value="ANAEROBIC SULFITE REDUCTASE SUBUNIT A"/>
    <property type="match status" value="1"/>
</dbReference>
<evidence type="ECO:0000313" key="7">
    <source>
        <dbReference type="Proteomes" id="UP000315534"/>
    </source>
</evidence>
<keyword evidence="1" id="KW-0479">Metal-binding</keyword>
<dbReference type="Proteomes" id="UP000315534">
    <property type="component" value="Unassembled WGS sequence"/>
</dbReference>
<keyword evidence="3" id="KW-0411">Iron-sulfur</keyword>
<sequence length="344" mass="39684">MRVLWMKKEHLRVFLKASKQFGELWGPVQKGKVHVYDKIDDFSELILEPTKTVLSIKKLVHPPEFNMFRYDGESYEAELENMPRKVVYGVPPCDIHGLLILDDLFTRYYPDPYYIKRRERTAILGVSFCTPTEGCLCKSMGTDVVEEGFDLFFSDLKDFYLVWVGSSLGDDMVRAEPDLFNDNITRKHTDKFIECKTERDEKFTRGIDMTVIPDLMELSYDIPLWNELGERCLECGACTVVCPTCNCYNIVDEPSISGSKGDRRRYWDCCIYTEYSLVAGGHNFRRTRGERLRLWYSHKLKSFGYSEKPACVGCGRCIDTCPVDINVLVVARALLGKKEHKGKS</sequence>
<dbReference type="Pfam" id="PF17179">
    <property type="entry name" value="Fer4_22"/>
    <property type="match status" value="1"/>
</dbReference>
<name>A0A523UVF1_UNCT6</name>
<dbReference type="GO" id="GO:0046872">
    <property type="term" value="F:metal ion binding"/>
    <property type="evidence" value="ECO:0007669"/>
    <property type="project" value="UniProtKB-KW"/>
</dbReference>
<dbReference type="GO" id="GO:0051536">
    <property type="term" value="F:iron-sulfur cluster binding"/>
    <property type="evidence" value="ECO:0007669"/>
    <property type="project" value="UniProtKB-KW"/>
</dbReference>
<dbReference type="EMBL" id="SOIP01000475">
    <property type="protein sequence ID" value="TET78632.1"/>
    <property type="molecule type" value="Genomic_DNA"/>
</dbReference>
<evidence type="ECO:0000259" key="4">
    <source>
        <dbReference type="PROSITE" id="PS51379"/>
    </source>
</evidence>
<dbReference type="Proteomes" id="UP000315525">
    <property type="component" value="Unassembled WGS sequence"/>
</dbReference>
<comment type="caution">
    <text evidence="5">The sequence shown here is derived from an EMBL/GenBank/DDBJ whole genome shotgun (WGS) entry which is preliminary data.</text>
</comment>
<proteinExistence type="predicted"/>
<dbReference type="PROSITE" id="PS51379">
    <property type="entry name" value="4FE4S_FER_2"/>
    <property type="match status" value="2"/>
</dbReference>
<dbReference type="PROSITE" id="PS00198">
    <property type="entry name" value="4FE4S_FER_1"/>
    <property type="match status" value="2"/>
</dbReference>
<dbReference type="EMBL" id="SOJN01000049">
    <property type="protein sequence ID" value="TET46524.1"/>
    <property type="molecule type" value="Genomic_DNA"/>
</dbReference>
<dbReference type="SUPFAM" id="SSF54862">
    <property type="entry name" value="4Fe-4S ferredoxins"/>
    <property type="match status" value="1"/>
</dbReference>
<evidence type="ECO:0000256" key="1">
    <source>
        <dbReference type="ARBA" id="ARBA00022723"/>
    </source>
</evidence>
<reference evidence="5 7" key="1">
    <citation type="submission" date="2019-03" db="EMBL/GenBank/DDBJ databases">
        <title>Metabolic potential of uncultured bacteria and archaea associated with petroleum seepage in deep-sea sediments.</title>
        <authorList>
            <person name="Dong X."/>
            <person name="Hubert C."/>
        </authorList>
    </citation>
    <scope>NUCLEOTIDE SEQUENCE [LARGE SCALE GENOMIC DNA]</scope>
    <source>
        <strain evidence="6">E29_bin36</strain>
        <strain evidence="5">E44_bin18</strain>
    </source>
</reference>
<evidence type="ECO:0000313" key="5">
    <source>
        <dbReference type="EMBL" id="TET46524.1"/>
    </source>
</evidence>
<protein>
    <recommendedName>
        <fullName evidence="4">4Fe-4S ferredoxin-type domain-containing protein</fullName>
    </recommendedName>
</protein>
<dbReference type="InterPro" id="IPR017896">
    <property type="entry name" value="4Fe4S_Fe-S-bd"/>
</dbReference>
<feature type="domain" description="4Fe-4S ferredoxin-type" evidence="4">
    <location>
        <begin position="221"/>
        <end position="253"/>
    </location>
</feature>
<evidence type="ECO:0000313" key="6">
    <source>
        <dbReference type="EMBL" id="TET78632.1"/>
    </source>
</evidence>
<feature type="domain" description="4Fe-4S ferredoxin-type" evidence="4">
    <location>
        <begin position="301"/>
        <end position="331"/>
    </location>
</feature>
<dbReference type="AlphaFoldDB" id="A0A523UVF1"/>
<accession>A0A523UVF1</accession>
<evidence type="ECO:0000256" key="2">
    <source>
        <dbReference type="ARBA" id="ARBA00023004"/>
    </source>
</evidence>
<evidence type="ECO:0000256" key="3">
    <source>
        <dbReference type="ARBA" id="ARBA00023014"/>
    </source>
</evidence>
<organism evidence="5">
    <name type="scientific">candidate division TA06 bacterium</name>
    <dbReference type="NCBI Taxonomy" id="2250710"/>
    <lineage>
        <taxon>Bacteria</taxon>
        <taxon>Bacteria division TA06</taxon>
    </lineage>
</organism>